<dbReference type="CDD" id="cd03784">
    <property type="entry name" value="GT1_Gtf-like"/>
    <property type="match status" value="1"/>
</dbReference>
<proteinExistence type="predicted"/>
<keyword evidence="1" id="KW-0808">Transferase</keyword>
<evidence type="ECO:0000313" key="3">
    <source>
        <dbReference type="EMBL" id="CBJ26323.1"/>
    </source>
</evidence>
<dbReference type="PANTHER" id="PTHR48049">
    <property type="entry name" value="GLYCOSYLTRANSFERASE"/>
    <property type="match status" value="1"/>
</dbReference>
<keyword evidence="2" id="KW-0472">Membrane</keyword>
<dbReference type="Pfam" id="PF00201">
    <property type="entry name" value="UDPGT"/>
    <property type="match status" value="1"/>
</dbReference>
<dbReference type="OMA" id="VEPAREC"/>
<dbReference type="SUPFAM" id="SSF53756">
    <property type="entry name" value="UDP-Glycosyltransferase/glycogen phosphorylase"/>
    <property type="match status" value="1"/>
</dbReference>
<dbReference type="STRING" id="2880.D7FVF1"/>
<dbReference type="InterPro" id="IPR050481">
    <property type="entry name" value="UDP-glycosyltransf_plant"/>
</dbReference>
<dbReference type="Gene3D" id="3.40.50.2000">
    <property type="entry name" value="Glycogen Phosphorylase B"/>
    <property type="match status" value="2"/>
</dbReference>
<evidence type="ECO:0000256" key="1">
    <source>
        <dbReference type="ARBA" id="ARBA00022679"/>
    </source>
</evidence>
<dbReference type="EMBL" id="FN649742">
    <property type="protein sequence ID" value="CBJ26323.1"/>
    <property type="molecule type" value="Genomic_DNA"/>
</dbReference>
<dbReference type="Proteomes" id="UP000002630">
    <property type="component" value="Linkage Group LG17"/>
</dbReference>
<sequence length="490" mass="52006">MACPPLSLVLCCVPCYGHAKPLVLLAEHLAEAGHEVTFVTSQPMVARIQGMCRDPRVAVLGLQDELVPESDHFLLGMQPHVKKHPVWYAEEKMTPSLVTLIKGMPRPPDMMISDHLTWAGANAARIVGVKHACHVAWPLFMLEQCGFLPARSLSGVLGAAARALRSSRLAPAFLKPPGPPRAMLDRVRQQCLGVEEGSAGLVLVNSFGIEPPRALPPCLKVIGRGHLPETVEALEEHPELKTFLDSNDAVVYVTFGSRVTPPPSLVRAVAEGLVTGGWAVVWSLKEADASHLPPAALASGRFFVRPWLPQGAALAHPHVKVAVTHCGMGGLYECAVNAVPIVPLPFSLSADQPVNAAIAEAAGFAVRPRPLSRKATDLLKFWKRRGDPEYAPAAIHDAVLKILRDPSLAEGARRAKRAALAAGYGRVAVDAVESTCLYGTDNLPAENGGIGNAAGATQTLRRIVGGVVVGAVLSGLLAVKLSHGGSRRTR</sequence>
<dbReference type="eggNOG" id="KOG1192">
    <property type="taxonomic scope" value="Eukaryota"/>
</dbReference>
<dbReference type="InParanoid" id="D7FVF1"/>
<dbReference type="AlphaFoldDB" id="D7FVF1"/>
<protein>
    <submittedName>
        <fullName evidence="3">UDP-glucosyltransferase, family GT1</fullName>
    </submittedName>
</protein>
<dbReference type="OrthoDB" id="5835829at2759"/>
<feature type="transmembrane region" description="Helical" evidence="2">
    <location>
        <begin position="463"/>
        <end position="481"/>
    </location>
</feature>
<gene>
    <name evidence="3" type="ORF">Esi_0029_0138</name>
</gene>
<evidence type="ECO:0000313" key="4">
    <source>
        <dbReference type="Proteomes" id="UP000002630"/>
    </source>
</evidence>
<organism evidence="3 4">
    <name type="scientific">Ectocarpus siliculosus</name>
    <name type="common">Brown alga</name>
    <name type="synonym">Conferva siliculosa</name>
    <dbReference type="NCBI Taxonomy" id="2880"/>
    <lineage>
        <taxon>Eukaryota</taxon>
        <taxon>Sar</taxon>
        <taxon>Stramenopiles</taxon>
        <taxon>Ochrophyta</taxon>
        <taxon>PX clade</taxon>
        <taxon>Phaeophyceae</taxon>
        <taxon>Ectocarpales</taxon>
        <taxon>Ectocarpaceae</taxon>
        <taxon>Ectocarpus</taxon>
    </lineage>
</organism>
<name>D7FVF1_ECTSI</name>
<keyword evidence="2" id="KW-0812">Transmembrane</keyword>
<dbReference type="InterPro" id="IPR002213">
    <property type="entry name" value="UDP_glucos_trans"/>
</dbReference>
<keyword evidence="4" id="KW-1185">Reference proteome</keyword>
<accession>D7FVF1</accession>
<dbReference type="PANTHER" id="PTHR48049:SF65">
    <property type="entry name" value="ANTHOCYANIDIN 3-O-GLUCOSYLTRANSFERASE"/>
    <property type="match status" value="1"/>
</dbReference>
<keyword evidence="2" id="KW-1133">Transmembrane helix</keyword>
<reference evidence="3 4" key="1">
    <citation type="journal article" date="2010" name="Nature">
        <title>The Ectocarpus genome and the independent evolution of multicellularity in brown algae.</title>
        <authorList>
            <person name="Cock J.M."/>
            <person name="Sterck L."/>
            <person name="Rouze P."/>
            <person name="Scornet D."/>
            <person name="Allen A.E."/>
            <person name="Amoutzias G."/>
            <person name="Anthouard V."/>
            <person name="Artiguenave F."/>
            <person name="Aury J.M."/>
            <person name="Badger J.H."/>
            <person name="Beszteri B."/>
            <person name="Billiau K."/>
            <person name="Bonnet E."/>
            <person name="Bothwell J.H."/>
            <person name="Bowler C."/>
            <person name="Boyen C."/>
            <person name="Brownlee C."/>
            <person name="Carrano C.J."/>
            <person name="Charrier B."/>
            <person name="Cho G.Y."/>
            <person name="Coelho S.M."/>
            <person name="Collen J."/>
            <person name="Corre E."/>
            <person name="Da Silva C."/>
            <person name="Delage L."/>
            <person name="Delaroque N."/>
            <person name="Dittami S.M."/>
            <person name="Doulbeau S."/>
            <person name="Elias M."/>
            <person name="Farnham G."/>
            <person name="Gachon C.M."/>
            <person name="Gschloessl B."/>
            <person name="Heesch S."/>
            <person name="Jabbari K."/>
            <person name="Jubin C."/>
            <person name="Kawai H."/>
            <person name="Kimura K."/>
            <person name="Kloareg B."/>
            <person name="Kupper F.C."/>
            <person name="Lang D."/>
            <person name="Le Bail A."/>
            <person name="Leblanc C."/>
            <person name="Lerouge P."/>
            <person name="Lohr M."/>
            <person name="Lopez P.J."/>
            <person name="Martens C."/>
            <person name="Maumus F."/>
            <person name="Michel G."/>
            <person name="Miranda-Saavedra D."/>
            <person name="Morales J."/>
            <person name="Moreau H."/>
            <person name="Motomura T."/>
            <person name="Nagasato C."/>
            <person name="Napoli C.A."/>
            <person name="Nelson D.R."/>
            <person name="Nyvall-Collen P."/>
            <person name="Peters A.F."/>
            <person name="Pommier C."/>
            <person name="Potin P."/>
            <person name="Poulain J."/>
            <person name="Quesneville H."/>
            <person name="Read B."/>
            <person name="Rensing S.A."/>
            <person name="Ritter A."/>
            <person name="Rousvoal S."/>
            <person name="Samanta M."/>
            <person name="Samson G."/>
            <person name="Schroeder D.C."/>
            <person name="Segurens B."/>
            <person name="Strittmatter M."/>
            <person name="Tonon T."/>
            <person name="Tregear J.W."/>
            <person name="Valentin K."/>
            <person name="von Dassow P."/>
            <person name="Yamagishi T."/>
            <person name="Van de Peer Y."/>
            <person name="Wincker P."/>
        </authorList>
    </citation>
    <scope>NUCLEOTIDE SEQUENCE [LARGE SCALE GENOMIC DNA]</scope>
    <source>
        <strain evidence="4">Ec32 / CCAP1310/4</strain>
    </source>
</reference>
<dbReference type="GO" id="GO:0035251">
    <property type="term" value="F:UDP-glucosyltransferase activity"/>
    <property type="evidence" value="ECO:0007669"/>
    <property type="project" value="InterPro"/>
</dbReference>
<evidence type="ECO:0000256" key="2">
    <source>
        <dbReference type="SAM" id="Phobius"/>
    </source>
</evidence>
<dbReference type="EMBL" id="FN648475">
    <property type="protein sequence ID" value="CBJ26323.1"/>
    <property type="molecule type" value="Genomic_DNA"/>
</dbReference>